<protein>
    <submittedName>
        <fullName evidence="1">Uncharacterized protein</fullName>
    </submittedName>
</protein>
<keyword evidence="2" id="KW-1185">Reference proteome</keyword>
<reference evidence="1" key="1">
    <citation type="submission" date="2020-04" db="EMBL/GenBank/DDBJ databases">
        <title>Hybrid Assembly of Korean Phytophthora infestans isolates.</title>
        <authorList>
            <person name="Prokchorchik M."/>
            <person name="Lee Y."/>
            <person name="Seo J."/>
            <person name="Cho J.-H."/>
            <person name="Park Y.-E."/>
            <person name="Jang D.-C."/>
            <person name="Im J.-S."/>
            <person name="Choi J.-G."/>
            <person name="Park H.-J."/>
            <person name="Lee G.-B."/>
            <person name="Lee Y.-G."/>
            <person name="Hong S.-Y."/>
            <person name="Cho K."/>
            <person name="Sohn K.H."/>
        </authorList>
    </citation>
    <scope>NUCLEOTIDE SEQUENCE</scope>
    <source>
        <strain evidence="1">KR_1_A1</strain>
    </source>
</reference>
<evidence type="ECO:0000313" key="1">
    <source>
        <dbReference type="EMBL" id="KAF4036085.1"/>
    </source>
</evidence>
<dbReference type="Proteomes" id="UP000602510">
    <property type="component" value="Unassembled WGS sequence"/>
</dbReference>
<proteinExistence type="predicted"/>
<dbReference type="EMBL" id="WSZM01000282">
    <property type="protein sequence ID" value="KAF4036085.1"/>
    <property type="molecule type" value="Genomic_DNA"/>
</dbReference>
<name>A0A833T118_PHYIN</name>
<comment type="caution">
    <text evidence="1">The sequence shown here is derived from an EMBL/GenBank/DDBJ whole genome shotgun (WGS) entry which is preliminary data.</text>
</comment>
<dbReference type="AlphaFoldDB" id="A0A833T118"/>
<organism evidence="1 2">
    <name type="scientific">Phytophthora infestans</name>
    <name type="common">Potato late blight agent</name>
    <name type="synonym">Botrytis infestans</name>
    <dbReference type="NCBI Taxonomy" id="4787"/>
    <lineage>
        <taxon>Eukaryota</taxon>
        <taxon>Sar</taxon>
        <taxon>Stramenopiles</taxon>
        <taxon>Oomycota</taxon>
        <taxon>Peronosporomycetes</taxon>
        <taxon>Peronosporales</taxon>
        <taxon>Peronosporaceae</taxon>
        <taxon>Phytophthora</taxon>
    </lineage>
</organism>
<gene>
    <name evidence="1" type="ORF">GN244_ATG11902</name>
</gene>
<sequence>MAGANCVNSHMLYVDGKESPLREASTTSNEKLVDRGATFRLGSWYGNCLAKSSKDSVRPEGPLSCFKCCFCCSNWSKDEEELMDSSFDMDASSSAWSSGGANPFVDTSLSSEAPTLLLSAWRAVARPRVAHGRHQMNGTGTCN</sequence>
<evidence type="ECO:0000313" key="2">
    <source>
        <dbReference type="Proteomes" id="UP000602510"/>
    </source>
</evidence>
<accession>A0A833T118</accession>